<gene>
    <name evidence="2" type="ORF">DIC66_17365</name>
</gene>
<accession>A0A3E1R953</accession>
<dbReference type="EMBL" id="QFZK01000014">
    <property type="protein sequence ID" value="RFO95572.1"/>
    <property type="molecule type" value="Genomic_DNA"/>
</dbReference>
<dbReference type="OrthoDB" id="9153761at2"/>
<sequence>MYKIYWTDATSAACSQDETLLTRALDLVKARRDAGHSFVTMVAEDPDHVGKPGVDAVVDGKTPDGQDYEWSKSGRAGKPRRHDKPLAVKDR</sequence>
<comment type="caution">
    <text evidence="2">The sequence shown here is derived from an EMBL/GenBank/DDBJ whole genome shotgun (WGS) entry which is preliminary data.</text>
</comment>
<evidence type="ECO:0000313" key="2">
    <source>
        <dbReference type="EMBL" id="RFO95572.1"/>
    </source>
</evidence>
<proteinExistence type="predicted"/>
<evidence type="ECO:0000256" key="1">
    <source>
        <dbReference type="SAM" id="MobiDB-lite"/>
    </source>
</evidence>
<keyword evidence="3" id="KW-1185">Reference proteome</keyword>
<dbReference type="AlphaFoldDB" id="A0A3E1R953"/>
<evidence type="ECO:0000313" key="3">
    <source>
        <dbReference type="Proteomes" id="UP000260665"/>
    </source>
</evidence>
<dbReference type="Proteomes" id="UP000260665">
    <property type="component" value="Unassembled WGS sequence"/>
</dbReference>
<feature type="region of interest" description="Disordered" evidence="1">
    <location>
        <begin position="49"/>
        <end position="91"/>
    </location>
</feature>
<dbReference type="RefSeq" id="WP_117179365.1">
    <property type="nucleotide sequence ID" value="NZ_QFZK01000014.1"/>
</dbReference>
<feature type="compositionally biased region" description="Basic and acidic residues" evidence="1">
    <location>
        <begin position="61"/>
        <end position="72"/>
    </location>
</feature>
<name>A0A3E1R953_9BURK</name>
<reference evidence="2 3" key="1">
    <citation type="submission" date="2018-05" db="EMBL/GenBank/DDBJ databases">
        <title>Rhodoferax soyangensis sp.nov., isolated from an oligotrophic freshwater lake.</title>
        <authorList>
            <person name="Park M."/>
        </authorList>
    </citation>
    <scope>NUCLEOTIDE SEQUENCE [LARGE SCALE GENOMIC DNA]</scope>
    <source>
        <strain evidence="2 3">IMCC26218</strain>
    </source>
</reference>
<protein>
    <submittedName>
        <fullName evidence="2">Uncharacterized protein</fullName>
    </submittedName>
</protein>
<organism evidence="2 3">
    <name type="scientific">Rhodoferax lacus</name>
    <dbReference type="NCBI Taxonomy" id="2184758"/>
    <lineage>
        <taxon>Bacteria</taxon>
        <taxon>Pseudomonadati</taxon>
        <taxon>Pseudomonadota</taxon>
        <taxon>Betaproteobacteria</taxon>
        <taxon>Burkholderiales</taxon>
        <taxon>Comamonadaceae</taxon>
        <taxon>Rhodoferax</taxon>
    </lineage>
</organism>